<keyword evidence="10" id="KW-0812">Transmembrane</keyword>
<evidence type="ECO:0000313" key="12">
    <source>
        <dbReference type="EMBL" id="MFD2045836.1"/>
    </source>
</evidence>
<evidence type="ECO:0000256" key="4">
    <source>
        <dbReference type="ARBA" id="ARBA00022679"/>
    </source>
</evidence>
<dbReference type="Pfam" id="PF00905">
    <property type="entry name" value="Transpeptidase"/>
    <property type="match status" value="1"/>
</dbReference>
<proteinExistence type="predicted"/>
<feature type="compositionally biased region" description="Acidic residues" evidence="9">
    <location>
        <begin position="868"/>
        <end position="885"/>
    </location>
</feature>
<feature type="transmembrane region" description="Helical" evidence="10">
    <location>
        <begin position="26"/>
        <end position="50"/>
    </location>
</feature>
<keyword evidence="13" id="KW-1185">Reference proteome</keyword>
<dbReference type="InterPro" id="IPR036116">
    <property type="entry name" value="FN3_sf"/>
</dbReference>
<dbReference type="RefSeq" id="WP_377557237.1">
    <property type="nucleotide sequence ID" value="NZ_JBHUHQ010000021.1"/>
</dbReference>
<protein>
    <submittedName>
        <fullName evidence="12">PBP1A family penicillin-binding protein</fullName>
    </submittedName>
</protein>
<sequence length="885" mass="97822">MADKGQTRTARRKQKKSKKKPIWKKILLLVLILFIAIGIGVAGLFTYYIATAPEIDASKLDVPLSSKVYDKDGEVIADLAGEEKRTKIEYEELPDILIDAVVATEDARFFEHSGIDLKRIGGAVIANIRHGFGSEGASTITQQVVEKSFLSPEKKISIKVQEQWLALKLEREYEKEEILEMYLNKIFYGSRAWGVAQAAETYFGKTDLHELTLPEAAILAGLPQRPSAYNPFDNPDLTRYRMETVLKLMVRHEKITQEEADEALEVDIPSLLREERPESDKYEAFIQQVKKEVEEKLDGADIFSDGLEIHTTLDSDMQEYVEFLLTDSEENPIQYPDDEFQAGLSVLDTKTGAIRAIGGGRNKTGEGGWNYAIQGSRQPGSTIKPIVVYGPAIEHNKLSTYHQINDDKPYEIGGGRTVNNFDNRFHGWVSMRTAIAHSYNVPALKTLEETGFDLATPFAEKLGISLKTRQIGEGIGGTETEVNPLQLAAAYRPFANEGIYNEPYAITKVVYPEGQTYEFNPEPEVVMSEYTAYMITDMLKSVVTDGGGTAANVPGVPVAGKTGTSTREDGRAKDSWFSGYSTNYTMAIWTGYDDNRAIEGYSTVAQQLFKHTMTEISKDIDTPDFVKPDSVVEVAIEKGSNPAALPSDYTPKSEIVKELFVKGTEPKKESEKFDQLDPVEGLKAEYDGESDSIRVEWKYDSDEDVMFEVSASIDGGQMQNLSSTEDTFMEISELEDGGNYEIQVVVVSKEDESNVSEAKTTSVTVQREEEEEEEEPEEGNIPSVDGLDASFNEDENFIDVTWSYNGPPASFEVVVGPNNQSLTVENTGVEISGIEPGITYTVTITPVGKNGANQGVTGEPSSITIDIPAEDPVSDEEGNVEDGET</sequence>
<keyword evidence="10" id="KW-1133">Transmembrane helix</keyword>
<evidence type="ECO:0000256" key="5">
    <source>
        <dbReference type="ARBA" id="ARBA00022801"/>
    </source>
</evidence>
<organism evidence="12 13">
    <name type="scientific">Ornithinibacillus salinisoli</name>
    <dbReference type="NCBI Taxonomy" id="1848459"/>
    <lineage>
        <taxon>Bacteria</taxon>
        <taxon>Bacillati</taxon>
        <taxon>Bacillota</taxon>
        <taxon>Bacilli</taxon>
        <taxon>Bacillales</taxon>
        <taxon>Bacillaceae</taxon>
        <taxon>Ornithinibacillus</taxon>
    </lineage>
</organism>
<keyword evidence="3" id="KW-0328">Glycosyltransferase</keyword>
<dbReference type="InterPro" id="IPR012338">
    <property type="entry name" value="Beta-lactam/transpept-like"/>
</dbReference>
<dbReference type="SMART" id="SM00060">
    <property type="entry name" value="FN3"/>
    <property type="match status" value="2"/>
</dbReference>
<keyword evidence="2" id="KW-0645">Protease</keyword>
<feature type="domain" description="Fibronectin type-III" evidence="11">
    <location>
        <begin position="678"/>
        <end position="767"/>
    </location>
</feature>
<feature type="region of interest" description="Disordered" evidence="9">
    <location>
        <begin position="749"/>
        <end position="787"/>
    </location>
</feature>
<dbReference type="Proteomes" id="UP001597383">
    <property type="component" value="Unassembled WGS sequence"/>
</dbReference>
<feature type="region of interest" description="Disordered" evidence="9">
    <location>
        <begin position="851"/>
        <end position="885"/>
    </location>
</feature>
<dbReference type="InterPro" id="IPR013783">
    <property type="entry name" value="Ig-like_fold"/>
</dbReference>
<keyword evidence="4" id="KW-0808">Transferase</keyword>
<evidence type="ECO:0000256" key="7">
    <source>
        <dbReference type="ARBA" id="ARBA00034000"/>
    </source>
</evidence>
<dbReference type="Gene3D" id="3.40.710.10">
    <property type="entry name" value="DD-peptidase/beta-lactamase superfamily"/>
    <property type="match status" value="1"/>
</dbReference>
<feature type="domain" description="Fibronectin type-III" evidence="11">
    <location>
        <begin position="783"/>
        <end position="868"/>
    </location>
</feature>
<dbReference type="SUPFAM" id="SSF53955">
    <property type="entry name" value="Lysozyme-like"/>
    <property type="match status" value="1"/>
</dbReference>
<evidence type="ECO:0000256" key="6">
    <source>
        <dbReference type="ARBA" id="ARBA00023268"/>
    </source>
</evidence>
<evidence type="ECO:0000313" key="13">
    <source>
        <dbReference type="Proteomes" id="UP001597383"/>
    </source>
</evidence>
<dbReference type="InterPro" id="IPR050396">
    <property type="entry name" value="Glycosyltr_51/Transpeptidase"/>
</dbReference>
<evidence type="ECO:0000256" key="2">
    <source>
        <dbReference type="ARBA" id="ARBA00022670"/>
    </source>
</evidence>
<keyword evidence="1" id="KW-0121">Carboxypeptidase</keyword>
<dbReference type="Gene3D" id="2.60.40.10">
    <property type="entry name" value="Immunoglobulins"/>
    <property type="match status" value="1"/>
</dbReference>
<comment type="catalytic activity">
    <reaction evidence="7">
        <text>Preferential cleavage: (Ac)2-L-Lys-D-Ala-|-D-Ala. Also transpeptidation of peptidyl-alanyl moieties that are N-acyl substituents of D-alanine.</text>
        <dbReference type="EC" id="3.4.16.4"/>
    </reaction>
</comment>
<dbReference type="Gene3D" id="1.10.3810.10">
    <property type="entry name" value="Biosynthetic peptidoglycan transglycosylase-like"/>
    <property type="match status" value="1"/>
</dbReference>
<evidence type="ECO:0000256" key="10">
    <source>
        <dbReference type="SAM" id="Phobius"/>
    </source>
</evidence>
<dbReference type="NCBIfam" id="TIGR02074">
    <property type="entry name" value="PBP_1a_fam"/>
    <property type="match status" value="1"/>
</dbReference>
<dbReference type="CDD" id="cd00063">
    <property type="entry name" value="FN3"/>
    <property type="match status" value="1"/>
</dbReference>
<dbReference type="InterPro" id="IPR001264">
    <property type="entry name" value="Glyco_trans_51"/>
</dbReference>
<feature type="compositionally biased region" description="Polar residues" evidence="9">
    <location>
        <begin position="755"/>
        <end position="765"/>
    </location>
</feature>
<reference evidence="13" key="1">
    <citation type="journal article" date="2019" name="Int. J. Syst. Evol. Microbiol.">
        <title>The Global Catalogue of Microorganisms (GCM) 10K type strain sequencing project: providing services to taxonomists for standard genome sequencing and annotation.</title>
        <authorList>
            <consortium name="The Broad Institute Genomics Platform"/>
            <consortium name="The Broad Institute Genome Sequencing Center for Infectious Disease"/>
            <person name="Wu L."/>
            <person name="Ma J."/>
        </authorList>
    </citation>
    <scope>NUCLEOTIDE SEQUENCE [LARGE SCALE GENOMIC DNA]</scope>
    <source>
        <strain evidence="13">R28</strain>
    </source>
</reference>
<dbReference type="PROSITE" id="PS50853">
    <property type="entry name" value="FN3"/>
    <property type="match status" value="2"/>
</dbReference>
<feature type="compositionally biased region" description="Acidic residues" evidence="9">
    <location>
        <begin position="768"/>
        <end position="778"/>
    </location>
</feature>
<dbReference type="PANTHER" id="PTHR32282">
    <property type="entry name" value="BINDING PROTEIN TRANSPEPTIDASE, PUTATIVE-RELATED"/>
    <property type="match status" value="1"/>
</dbReference>
<dbReference type="InterPro" id="IPR003961">
    <property type="entry name" value="FN3_dom"/>
</dbReference>
<dbReference type="Pfam" id="PF00912">
    <property type="entry name" value="Transgly"/>
    <property type="match status" value="1"/>
</dbReference>
<keyword evidence="6" id="KW-0511">Multifunctional enzyme</keyword>
<gene>
    <name evidence="12" type="ORF">ACFSJF_16290</name>
</gene>
<name>A0ABW4W476_9BACI</name>
<evidence type="ECO:0000256" key="3">
    <source>
        <dbReference type="ARBA" id="ARBA00022676"/>
    </source>
</evidence>
<evidence type="ECO:0000259" key="11">
    <source>
        <dbReference type="PROSITE" id="PS50853"/>
    </source>
</evidence>
<evidence type="ECO:0000256" key="9">
    <source>
        <dbReference type="SAM" id="MobiDB-lite"/>
    </source>
</evidence>
<dbReference type="SUPFAM" id="SSF49265">
    <property type="entry name" value="Fibronectin type III"/>
    <property type="match status" value="2"/>
</dbReference>
<evidence type="ECO:0000256" key="8">
    <source>
        <dbReference type="ARBA" id="ARBA00049902"/>
    </source>
</evidence>
<dbReference type="InterPro" id="IPR001460">
    <property type="entry name" value="PCN-bd_Tpept"/>
</dbReference>
<dbReference type="EMBL" id="JBHUHQ010000021">
    <property type="protein sequence ID" value="MFD2045836.1"/>
    <property type="molecule type" value="Genomic_DNA"/>
</dbReference>
<keyword evidence="5" id="KW-0378">Hydrolase</keyword>
<dbReference type="SUPFAM" id="SSF56601">
    <property type="entry name" value="beta-lactamase/transpeptidase-like"/>
    <property type="match status" value="1"/>
</dbReference>
<comment type="catalytic activity">
    <reaction evidence="8">
        <text>[GlcNAc-(1-&gt;4)-Mur2Ac(oyl-L-Ala-gamma-D-Glu-L-Lys-D-Ala-D-Ala)](n)-di-trans,octa-cis-undecaprenyl diphosphate + beta-D-GlcNAc-(1-&gt;4)-Mur2Ac(oyl-L-Ala-gamma-D-Glu-L-Lys-D-Ala-D-Ala)-di-trans,octa-cis-undecaprenyl diphosphate = [GlcNAc-(1-&gt;4)-Mur2Ac(oyl-L-Ala-gamma-D-Glu-L-Lys-D-Ala-D-Ala)](n+1)-di-trans,octa-cis-undecaprenyl diphosphate + di-trans,octa-cis-undecaprenyl diphosphate + H(+)</text>
        <dbReference type="Rhea" id="RHEA:23708"/>
        <dbReference type="Rhea" id="RHEA-COMP:9602"/>
        <dbReference type="Rhea" id="RHEA-COMP:9603"/>
        <dbReference type="ChEBI" id="CHEBI:15378"/>
        <dbReference type="ChEBI" id="CHEBI:58405"/>
        <dbReference type="ChEBI" id="CHEBI:60033"/>
        <dbReference type="ChEBI" id="CHEBI:78435"/>
        <dbReference type="EC" id="2.4.99.28"/>
    </reaction>
</comment>
<dbReference type="InterPro" id="IPR036950">
    <property type="entry name" value="PBP_transglycosylase"/>
</dbReference>
<accession>A0ABW4W476</accession>
<feature type="compositionally biased region" description="Polar residues" evidence="9">
    <location>
        <begin position="851"/>
        <end position="864"/>
    </location>
</feature>
<evidence type="ECO:0000256" key="1">
    <source>
        <dbReference type="ARBA" id="ARBA00022645"/>
    </source>
</evidence>
<dbReference type="InterPro" id="IPR023346">
    <property type="entry name" value="Lysozyme-like_dom_sf"/>
</dbReference>
<dbReference type="PANTHER" id="PTHR32282:SF29">
    <property type="entry name" value="PENICILLIN-BINDING PROTEIN 1A"/>
    <property type="match status" value="1"/>
</dbReference>
<keyword evidence="10" id="KW-0472">Membrane</keyword>
<comment type="caution">
    <text evidence="12">The sequence shown here is derived from an EMBL/GenBank/DDBJ whole genome shotgun (WGS) entry which is preliminary data.</text>
</comment>